<keyword evidence="10" id="KW-0067">ATP-binding</keyword>
<evidence type="ECO:0000256" key="2">
    <source>
        <dbReference type="ARBA" id="ARBA00010682"/>
    </source>
</evidence>
<dbReference type="EC" id="2.7.8.5" evidence="10"/>
<dbReference type="SUPFAM" id="SSF56024">
    <property type="entry name" value="Phospholipase D/nuclease"/>
    <property type="match status" value="2"/>
</dbReference>
<evidence type="ECO:0000256" key="7">
    <source>
        <dbReference type="ARBA" id="ARBA00023209"/>
    </source>
</evidence>
<comment type="catalytic activity">
    <reaction evidence="9 10">
        <text>a CDP-1,2-diacyl-sn-glycerol + sn-glycerol 3-phosphate = a 1,2-diacyl-sn-glycero-3-phospho-(1'-sn-glycero-3'-phosphate) + CMP + H(+)</text>
        <dbReference type="Rhea" id="RHEA:12593"/>
        <dbReference type="ChEBI" id="CHEBI:15378"/>
        <dbReference type="ChEBI" id="CHEBI:57597"/>
        <dbReference type="ChEBI" id="CHEBI:58332"/>
        <dbReference type="ChEBI" id="CHEBI:60110"/>
        <dbReference type="ChEBI" id="CHEBI:60377"/>
        <dbReference type="EC" id="2.7.8.5"/>
    </reaction>
</comment>
<keyword evidence="3 10" id="KW-0444">Lipid biosynthesis</keyword>
<evidence type="ECO:0000259" key="11">
    <source>
        <dbReference type="PROSITE" id="PS50035"/>
    </source>
</evidence>
<proteinExistence type="inferred from homology"/>
<comment type="pathway">
    <text evidence="1 10">Phospholipid metabolism; phosphatidylglycerol biosynthesis; phosphatidylglycerol from CDP-diacylglycerol: step 1/2.</text>
</comment>
<keyword evidence="10" id="KW-0547">Nucleotide-binding</keyword>
<dbReference type="GO" id="GO:0005524">
    <property type="term" value="F:ATP binding"/>
    <property type="evidence" value="ECO:0007669"/>
    <property type="project" value="UniProtKB-KW"/>
</dbReference>
<sequence>MVIRLAATAHNRMLGSFYNYLFGARLAASPKTHPYSTDNVALPADAAASFHPRLTTIFQQLDAIAPRFTTKGSNIDILTSPQDFYETLKHKILHASKHVFLSSLYVGKGQVELVETLAEALAKNDELKVFILTDALRGTREAPNNPSSASLLVTLVEKFGKHRVDIRMYHTPHLSGFKKNLAPKRVNESFGLQHMKLYGFDNEIMLSGANLSQDYFTDRQDRYYLFKDAAITDYYFKIHKAVSSLSYQLLPSTKPHKYQTFRLSWPTSNRSCEPDMNFQRFISDSSYLLEPLLKQHQLSAFEQYSDTNDFDTIVYPVSQFTPLFPAQNDASTEKPAVLRLLSYLDSSKIKWWFTAGYFNMLPQIQDRLCNGTAAGTVITASAKANSFYKSPGVSYYIPEAYLLIAKKFLEELRRRGKESLIKLYEWQNGVVNTPGGWSYHAKGLWITVPEEEEPSITVVGSSNFTKRAYSCDLESNAIIVTKDQDLKHRMRSEIDNLMTYAHPLELEDFDPKLKQTEEKQEDRIDAQGNPVTPEEIYEIGEDRKISYGVHLALKFFGGKL</sequence>
<dbReference type="Proteomes" id="UP000241107">
    <property type="component" value="Unassembled WGS sequence"/>
</dbReference>
<dbReference type="VEuPathDB" id="FungiDB:C7M61_001583"/>
<dbReference type="InterPro" id="IPR016270">
    <property type="entry name" value="PGS1"/>
</dbReference>
<keyword evidence="10" id="KW-0496">Mitochondrion</keyword>
<organism evidence="12 13">
    <name type="scientific">Candidozyma pseudohaemuli</name>
    <dbReference type="NCBI Taxonomy" id="418784"/>
    <lineage>
        <taxon>Eukaryota</taxon>
        <taxon>Fungi</taxon>
        <taxon>Dikarya</taxon>
        <taxon>Ascomycota</taxon>
        <taxon>Saccharomycotina</taxon>
        <taxon>Pichiomycetes</taxon>
        <taxon>Metschnikowiaceae</taxon>
        <taxon>Candidozyma</taxon>
    </lineage>
</organism>
<comment type="function">
    <text evidence="10">Functions in the biosynthesis of the anionic phospholipids phosphatidylglycerol and cardiolipin.</text>
</comment>
<dbReference type="PANTHER" id="PTHR12586:SF1">
    <property type="entry name" value="CDP-DIACYLGLYCEROL--GLYCEROL-3-PHOSPHATE 3-PHOSPHATIDYLTRANSFERASE, MITOCHONDRIAL"/>
    <property type="match status" value="1"/>
</dbReference>
<dbReference type="RefSeq" id="XP_024714868.1">
    <property type="nucleotide sequence ID" value="XM_024856988.1"/>
</dbReference>
<dbReference type="CDD" id="cd09137">
    <property type="entry name" value="PLDc_PGS1_euk_2"/>
    <property type="match status" value="1"/>
</dbReference>
<evidence type="ECO:0000256" key="10">
    <source>
        <dbReference type="RuleBase" id="RU365024"/>
    </source>
</evidence>
<dbReference type="GO" id="GO:0031966">
    <property type="term" value="C:mitochondrial membrane"/>
    <property type="evidence" value="ECO:0007669"/>
    <property type="project" value="EnsemblFungi"/>
</dbReference>
<dbReference type="GeneID" id="36564973"/>
<dbReference type="EMBL" id="PYFQ01000002">
    <property type="protein sequence ID" value="PSK39778.1"/>
    <property type="molecule type" value="Genomic_DNA"/>
</dbReference>
<keyword evidence="8 10" id="KW-1208">Phospholipid metabolism</keyword>
<evidence type="ECO:0000256" key="8">
    <source>
        <dbReference type="ARBA" id="ARBA00023264"/>
    </source>
</evidence>
<feature type="domain" description="PLD phosphodiesterase" evidence="11">
    <location>
        <begin position="189"/>
        <end position="215"/>
    </location>
</feature>
<gene>
    <name evidence="12" type="ORF">C7M61_001583</name>
</gene>
<keyword evidence="6 10" id="KW-0443">Lipid metabolism</keyword>
<protein>
    <recommendedName>
        <fullName evidence="10">CDP-diacylglycerol--glycerol-3-phosphate 3-phosphatidyltransferase</fullName>
        <ecNumber evidence="10">2.7.8.5</ecNumber>
    </recommendedName>
</protein>
<dbReference type="PROSITE" id="PS50035">
    <property type="entry name" value="PLD"/>
    <property type="match status" value="1"/>
</dbReference>
<comment type="similarity">
    <text evidence="2 10">Belongs to the CDP-alcohol phosphatidyltransferase class-II family.</text>
</comment>
<comment type="subcellular location">
    <subcellularLocation>
        <location evidence="10">Mitochondrion</location>
    </subcellularLocation>
</comment>
<keyword evidence="5" id="KW-0677">Repeat</keyword>
<evidence type="ECO:0000313" key="12">
    <source>
        <dbReference type="EMBL" id="PSK39778.1"/>
    </source>
</evidence>
<dbReference type="GO" id="GO:0032049">
    <property type="term" value="P:cardiolipin biosynthetic process"/>
    <property type="evidence" value="ECO:0007669"/>
    <property type="project" value="EnsemblFungi"/>
</dbReference>
<dbReference type="UniPathway" id="UPA00084">
    <property type="reaction ID" value="UER00503"/>
</dbReference>
<evidence type="ECO:0000256" key="4">
    <source>
        <dbReference type="ARBA" id="ARBA00022679"/>
    </source>
</evidence>
<dbReference type="Gene3D" id="3.30.870.10">
    <property type="entry name" value="Endonuclease Chain A"/>
    <property type="match status" value="2"/>
</dbReference>
<keyword evidence="13" id="KW-1185">Reference proteome</keyword>
<evidence type="ECO:0000256" key="9">
    <source>
        <dbReference type="ARBA" id="ARBA00048586"/>
    </source>
</evidence>
<accession>A0A2P7YUY8</accession>
<reference evidence="12 13" key="1">
    <citation type="submission" date="2018-03" db="EMBL/GenBank/DDBJ databases">
        <title>Candida pseudohaemulonii genome assembly and annotation.</title>
        <authorList>
            <person name="Munoz J.F."/>
            <person name="Gade L.G."/>
            <person name="Chow N.A."/>
            <person name="Litvintseva A.P."/>
            <person name="Loparev V.N."/>
            <person name="Cuomo C.A."/>
        </authorList>
    </citation>
    <scope>NUCLEOTIDE SEQUENCE [LARGE SCALE GENOMIC DNA]</scope>
    <source>
        <strain evidence="12 13">B12108</strain>
    </source>
</reference>
<evidence type="ECO:0000256" key="5">
    <source>
        <dbReference type="ARBA" id="ARBA00022737"/>
    </source>
</evidence>
<dbReference type="AlphaFoldDB" id="A0A2P7YUY8"/>
<name>A0A2P7YUY8_9ASCO</name>
<comment type="caution">
    <text evidence="12">The sequence shown here is derived from an EMBL/GenBank/DDBJ whole genome shotgun (WGS) entry which is preliminary data.</text>
</comment>
<evidence type="ECO:0000256" key="6">
    <source>
        <dbReference type="ARBA" id="ARBA00023098"/>
    </source>
</evidence>
<keyword evidence="4 10" id="KW-0808">Transferase</keyword>
<dbReference type="CDD" id="cd09135">
    <property type="entry name" value="PLDc_PGS1_euk_1"/>
    <property type="match status" value="1"/>
</dbReference>
<dbReference type="OrthoDB" id="10250191at2759"/>
<dbReference type="GO" id="GO:0008444">
    <property type="term" value="F:CDP-diacylglycerol-glycerol-3-phosphate 3-phosphatidyltransferase activity"/>
    <property type="evidence" value="ECO:0007669"/>
    <property type="project" value="UniProtKB-EC"/>
</dbReference>
<keyword evidence="7 10" id="KW-0594">Phospholipid biosynthesis</keyword>
<evidence type="ECO:0000256" key="1">
    <source>
        <dbReference type="ARBA" id="ARBA00005042"/>
    </source>
</evidence>
<dbReference type="PANTHER" id="PTHR12586">
    <property type="entry name" value="CDP-DIACYLGLYCEROL--SERINE O-PHOSPHATIDYLTRANSFERASE"/>
    <property type="match status" value="1"/>
</dbReference>
<dbReference type="InterPro" id="IPR001736">
    <property type="entry name" value="PLipase_D/transphosphatidylase"/>
</dbReference>
<evidence type="ECO:0000256" key="3">
    <source>
        <dbReference type="ARBA" id="ARBA00022516"/>
    </source>
</evidence>
<dbReference type="SMART" id="SM00155">
    <property type="entry name" value="PLDc"/>
    <property type="match status" value="2"/>
</dbReference>
<dbReference type="STRING" id="418784.A0A2P7YUY8"/>
<evidence type="ECO:0000313" key="13">
    <source>
        <dbReference type="Proteomes" id="UP000241107"/>
    </source>
</evidence>